<evidence type="ECO:0000256" key="1">
    <source>
        <dbReference type="SAM" id="MobiDB-lite"/>
    </source>
</evidence>
<evidence type="ECO:0000313" key="2">
    <source>
        <dbReference type="EMBL" id="CAA9219120.1"/>
    </source>
</evidence>
<reference evidence="2" key="1">
    <citation type="submission" date="2020-02" db="EMBL/GenBank/DDBJ databases">
        <authorList>
            <person name="Meier V. D."/>
        </authorList>
    </citation>
    <scope>NUCLEOTIDE SEQUENCE</scope>
    <source>
        <strain evidence="2">AVDCRST_MAG10</strain>
    </source>
</reference>
<feature type="non-terminal residue" evidence="2">
    <location>
        <position position="101"/>
    </location>
</feature>
<dbReference type="EMBL" id="CADCTB010000036">
    <property type="protein sequence ID" value="CAA9219120.1"/>
    <property type="molecule type" value="Genomic_DNA"/>
</dbReference>
<gene>
    <name evidence="2" type="ORF">AVDCRST_MAG10-561</name>
</gene>
<feature type="compositionally biased region" description="Basic residues" evidence="1">
    <location>
        <begin position="1"/>
        <end position="15"/>
    </location>
</feature>
<accession>A0A6J4HBR8</accession>
<feature type="region of interest" description="Disordered" evidence="1">
    <location>
        <begin position="1"/>
        <end position="101"/>
    </location>
</feature>
<organism evidence="2">
    <name type="scientific">uncultured Acidimicrobiales bacterium</name>
    <dbReference type="NCBI Taxonomy" id="310071"/>
    <lineage>
        <taxon>Bacteria</taxon>
        <taxon>Bacillati</taxon>
        <taxon>Actinomycetota</taxon>
        <taxon>Acidimicrobiia</taxon>
        <taxon>Acidimicrobiales</taxon>
        <taxon>environmental samples</taxon>
    </lineage>
</organism>
<feature type="compositionally biased region" description="Basic residues" evidence="1">
    <location>
        <begin position="61"/>
        <end position="101"/>
    </location>
</feature>
<sequence length="101" mass="11448">ERRRRRRGGPRRGGRGRQPPGGLRAPDGVGVPGEGHRRRPRLGGGRGRREPQHGEPAPQRVARRHGPGHRPPGPHRPGHPHRRARRRGTRGNGRTRRHRRL</sequence>
<feature type="non-terminal residue" evidence="2">
    <location>
        <position position="1"/>
    </location>
</feature>
<proteinExistence type="predicted"/>
<protein>
    <submittedName>
        <fullName evidence="2">KH domain RNA binding protein YlqC</fullName>
    </submittedName>
</protein>
<name>A0A6J4HBR8_9ACTN</name>
<dbReference type="AlphaFoldDB" id="A0A6J4HBR8"/>